<proteinExistence type="predicted"/>
<accession>A0A1H8Q3B2</accession>
<reference evidence="2" key="1">
    <citation type="submission" date="2016-10" db="EMBL/GenBank/DDBJ databases">
        <authorList>
            <person name="Varghese N."/>
            <person name="Submissions S."/>
        </authorList>
    </citation>
    <scope>NUCLEOTIDE SEQUENCE [LARGE SCALE GENOMIC DNA]</scope>
    <source>
        <strain evidence="2">DSM 45413</strain>
    </source>
</reference>
<dbReference type="STRING" id="673521.SAMN05660991_00546"/>
<keyword evidence="2" id="KW-1185">Reference proteome</keyword>
<evidence type="ECO:0000313" key="2">
    <source>
        <dbReference type="Proteomes" id="UP000198960"/>
    </source>
</evidence>
<sequence>MFGAKNTAVVDLARSAYHVVAQGLGCAGVVVTRVEEIAIPYYENIPLRRSNR</sequence>
<dbReference type="AlphaFoldDB" id="A0A1H8Q3B2"/>
<dbReference type="Proteomes" id="UP000198960">
    <property type="component" value="Unassembled WGS sequence"/>
</dbReference>
<gene>
    <name evidence="1" type="ORF">SAMN05660991_00546</name>
</gene>
<name>A0A1H8Q3B2_9ACTN</name>
<evidence type="ECO:0000313" key="1">
    <source>
        <dbReference type="EMBL" id="SEO48712.1"/>
    </source>
</evidence>
<organism evidence="1 2">
    <name type="scientific">Trujillonella endophytica</name>
    <dbReference type="NCBI Taxonomy" id="673521"/>
    <lineage>
        <taxon>Bacteria</taxon>
        <taxon>Bacillati</taxon>
        <taxon>Actinomycetota</taxon>
        <taxon>Actinomycetes</taxon>
        <taxon>Geodermatophilales</taxon>
        <taxon>Geodermatophilaceae</taxon>
        <taxon>Trujillonella</taxon>
    </lineage>
</organism>
<dbReference type="EMBL" id="FOEE01000001">
    <property type="protein sequence ID" value="SEO48712.1"/>
    <property type="molecule type" value="Genomic_DNA"/>
</dbReference>
<dbReference type="RefSeq" id="WP_170860922.1">
    <property type="nucleotide sequence ID" value="NZ_FOEE01000001.1"/>
</dbReference>
<protein>
    <submittedName>
        <fullName evidence="1">Uncharacterized protein</fullName>
    </submittedName>
</protein>